<feature type="region of interest" description="Disordered" evidence="10">
    <location>
        <begin position="1241"/>
        <end position="1267"/>
    </location>
</feature>
<name>A0A8J4SSD0_9TREM</name>
<dbReference type="InterPro" id="IPR027075">
    <property type="entry name" value="CPSF2"/>
</dbReference>
<dbReference type="PANTHER" id="PTHR45922:SF1">
    <property type="entry name" value="CLEAVAGE AND POLYADENYLATION SPECIFICITY FACTOR SUBUNIT 2"/>
    <property type="match status" value="1"/>
</dbReference>
<evidence type="ECO:0000259" key="11">
    <source>
        <dbReference type="SMART" id="SM00849"/>
    </source>
</evidence>
<dbReference type="InterPro" id="IPR035639">
    <property type="entry name" value="CPSF2_MBL"/>
</dbReference>
<feature type="coiled-coil region" evidence="9">
    <location>
        <begin position="1015"/>
        <end position="1042"/>
    </location>
</feature>
<keyword evidence="7 8" id="KW-0539">Nucleus</keyword>
<keyword evidence="4 8" id="KW-0507">mRNA processing</keyword>
<evidence type="ECO:0000256" key="4">
    <source>
        <dbReference type="ARBA" id="ARBA00022664"/>
    </source>
</evidence>
<dbReference type="GO" id="GO:0003723">
    <property type="term" value="F:RNA binding"/>
    <property type="evidence" value="ECO:0007669"/>
    <property type="project" value="UniProtKB-KW"/>
</dbReference>
<evidence type="ECO:0000256" key="5">
    <source>
        <dbReference type="ARBA" id="ARBA00022884"/>
    </source>
</evidence>
<evidence type="ECO:0000259" key="12">
    <source>
        <dbReference type="SMART" id="SM01027"/>
    </source>
</evidence>
<dbReference type="Pfam" id="PF16661">
    <property type="entry name" value="Lactamase_B_6"/>
    <property type="match status" value="1"/>
</dbReference>
<organism evidence="13 14">
    <name type="scientific">Paragonimus heterotremus</name>
    <dbReference type="NCBI Taxonomy" id="100268"/>
    <lineage>
        <taxon>Eukaryota</taxon>
        <taxon>Metazoa</taxon>
        <taxon>Spiralia</taxon>
        <taxon>Lophotrochozoa</taxon>
        <taxon>Platyhelminthes</taxon>
        <taxon>Trematoda</taxon>
        <taxon>Digenea</taxon>
        <taxon>Plagiorchiida</taxon>
        <taxon>Troglotremata</taxon>
        <taxon>Troglotrematidae</taxon>
        <taxon>Paragonimus</taxon>
    </lineage>
</organism>
<feature type="domain" description="Beta-Casp" evidence="12">
    <location>
        <begin position="243"/>
        <end position="378"/>
    </location>
</feature>
<feature type="region of interest" description="Disordered" evidence="10">
    <location>
        <begin position="819"/>
        <end position="858"/>
    </location>
</feature>
<dbReference type="InterPro" id="IPR001279">
    <property type="entry name" value="Metallo-B-lactamas"/>
</dbReference>
<gene>
    <name evidence="13" type="ORF">PHET_01453</name>
</gene>
<evidence type="ECO:0000256" key="2">
    <source>
        <dbReference type="ARBA" id="ARBA00005537"/>
    </source>
</evidence>
<dbReference type="GO" id="GO:0006398">
    <property type="term" value="P:mRNA 3'-end processing by stem-loop binding and cleavage"/>
    <property type="evidence" value="ECO:0007669"/>
    <property type="project" value="InterPro"/>
</dbReference>
<keyword evidence="6 9" id="KW-0175">Coiled coil</keyword>
<keyword evidence="14" id="KW-1185">Reference proteome</keyword>
<comment type="caution">
    <text evidence="13">The sequence shown here is derived from an EMBL/GenBank/DDBJ whole genome shotgun (WGS) entry which is preliminary data.</text>
</comment>
<dbReference type="Proteomes" id="UP000748531">
    <property type="component" value="Unassembled WGS sequence"/>
</dbReference>
<reference evidence="13" key="1">
    <citation type="submission" date="2019-05" db="EMBL/GenBank/DDBJ databases">
        <title>Annotation for the trematode Paragonimus heterotremus.</title>
        <authorList>
            <person name="Choi Y.-J."/>
        </authorList>
    </citation>
    <scope>NUCLEOTIDE SEQUENCE</scope>
    <source>
        <strain evidence="13">LC</strain>
    </source>
</reference>
<feature type="compositionally biased region" description="Polar residues" evidence="10">
    <location>
        <begin position="1196"/>
        <end position="1208"/>
    </location>
</feature>
<keyword evidence="5 8" id="KW-0694">RNA-binding</keyword>
<dbReference type="InterPro" id="IPR025069">
    <property type="entry name" value="Cpsf2_C"/>
</dbReference>
<comment type="subcellular location">
    <subcellularLocation>
        <location evidence="1 8">Nucleus</location>
    </subcellularLocation>
</comment>
<feature type="region of interest" description="Disordered" evidence="10">
    <location>
        <begin position="453"/>
        <end position="478"/>
    </location>
</feature>
<evidence type="ECO:0000256" key="3">
    <source>
        <dbReference type="ARBA" id="ARBA00010624"/>
    </source>
</evidence>
<feature type="compositionally biased region" description="Polar residues" evidence="10">
    <location>
        <begin position="458"/>
        <end position="468"/>
    </location>
</feature>
<dbReference type="OrthoDB" id="64353at2759"/>
<dbReference type="InterPro" id="IPR022712">
    <property type="entry name" value="Beta_Casp"/>
</dbReference>
<dbReference type="SMART" id="SM00849">
    <property type="entry name" value="Lactamase_B"/>
    <property type="match status" value="1"/>
</dbReference>
<proteinExistence type="inferred from homology"/>
<dbReference type="PANTHER" id="PTHR45922">
    <property type="entry name" value="CLEAVAGE AND POLYADENYLATION SPECIFICITY FACTOR SUBUNIT 2"/>
    <property type="match status" value="1"/>
</dbReference>
<dbReference type="Pfam" id="PF13299">
    <property type="entry name" value="CPSF100_C"/>
    <property type="match status" value="1"/>
</dbReference>
<dbReference type="EMBL" id="LUCH01000462">
    <property type="protein sequence ID" value="KAF5405078.1"/>
    <property type="molecule type" value="Genomic_DNA"/>
</dbReference>
<dbReference type="CDD" id="cd16293">
    <property type="entry name" value="CPSF2-like_MBL-fold"/>
    <property type="match status" value="1"/>
</dbReference>
<comment type="similarity">
    <text evidence="3 8">Belongs to the metallo-beta-lactamase superfamily. RNA-metabolizing metallo-beta-lactamase-like family. CPSF2/YSH1 subfamily.</text>
</comment>
<dbReference type="SMART" id="SM01027">
    <property type="entry name" value="Beta-Casp"/>
    <property type="match status" value="1"/>
</dbReference>
<protein>
    <recommendedName>
        <fullName evidence="8">Cleavage and polyadenylation specificity factor subunit 2</fullName>
    </recommendedName>
    <alternativeName>
        <fullName evidence="8">Cleavage and polyadenylation specificity factor 100 kDa subunit</fullName>
    </alternativeName>
</protein>
<dbReference type="Gene3D" id="3.60.15.10">
    <property type="entry name" value="Ribonuclease Z/Hydroxyacylglutathione hydrolase-like"/>
    <property type="match status" value="1"/>
</dbReference>
<dbReference type="FunFam" id="3.60.15.10:FF:000008">
    <property type="entry name" value="Cleavage and polyadenylation specificity factor subunit 2"/>
    <property type="match status" value="1"/>
</dbReference>
<evidence type="ECO:0000313" key="13">
    <source>
        <dbReference type="EMBL" id="KAF5405078.1"/>
    </source>
</evidence>
<sequence length="1296" mass="142632">MATSIIKLHTLSGAGEGGPPCYLLQVDEFHCLLDCGWCPVANPDYVKKLSQWARHIDAVLLSHQGLRHLGLLPYLVGSCGLKCPVYATTPVYKMGQLTLYDFYQSMWASEDFSAFTLDDVDSAFDLVTQVKYHQTVNLPGRGRGLCITPLPSGHTLGGTIWKLVKEDTDIVYAVDFNHKKERHLNGATFDACMRPRLLILDASNALYSHPRRKDRDENLRQCILKSLRRGGNILIAVDTAGRCLEIAHFLEQCWMNQDSGMMAYGLAMLSFVAFNVVDFAKSMVEWMSEKVMRTFEDQRSNPFHFRHLQLCHTLEQLDAVPEPKVVLASFSDLSCGFARQLFAEWADNDLNTVILTSRDSCAVTFGDESENYPLHKRLIGLAKGDPDARVGLPTSSTGTLVLPLTLSQRVSAAQLERLENEMPRMRNAVHMGFASFQSAATNRAVDVTIPIGFDAADDTSNGRRSSPTADAPPSDMRTTTTTSFVAISQSFGSGGSVAPVVDTPHANSEDALANVTSDVNTVAATPLFTLTTSADTQVDHHENSVNRSSVGSKLILSRENPHHAPPVTTDSAPEGLQTLSAMGTQLTAGRHQPGYDIYPGLHNHAGGQFFRMAKRTQLLFPPVERKVHWDEYGGHLDRDLFVGTEKQNSHSFRDSKHKGNKSSQVSVGDVNINVGLIPPSILECLASKTCDDPAMKTHVVTHQLEIPLRCELVHLDYEGRSDGEAMKRIVVGLRPQEVILVGNSRTVVEHLAEYCRTVMLLGQHLTHAPSVNEVVNCTKEGDIYQARMKDSLVSSLKFTKIREYELAWVEATISLEDQPSVTSARPSSDSEDVEMHNDVGTKGKHSNGPVDSRDRASSAGDQLPMVTLPLGPVGTHKTVFVNEPKLSDLKQLLLSQGLMAEFVSGVLVVDNCVAIKRSEAAYGSFDLHADYLTYRFVLFKSIAMKVTLDKAIEDVQLLISRLKTRENTADSMREKIVDVKSQLLGMRQYQEEVLTFDSLSSRLADHRRGPLILCLAAENKQMEQLRIENQTLCNSLDEHQTALDLIMNKYRGQVSKLMQTNRLETLMNHTSSASTYPRSGRVTSDSLLDSGLVTTRLVSGSGTGQTGSESLSQTVAESLYADQISTLAAMAQDVCDRGDAYATELEAELHRLRAENAGLREMLMISSSYAIDQTENLPAVPTSNPDSAASSLDNMNRPTANHALSGTSDHFESVGSASSPLRRERDMSEFFTHNQAILSKYSGGIHEQRTDDSRRNRSGEEEEIEEDAMTLAGEDCEEIQLHAIPASGVPGYTNPN</sequence>
<feature type="compositionally biased region" description="Basic and acidic residues" evidence="10">
    <location>
        <begin position="1246"/>
        <end position="1259"/>
    </location>
</feature>
<dbReference type="SUPFAM" id="SSF56281">
    <property type="entry name" value="Metallo-hydrolase/oxidoreductase"/>
    <property type="match status" value="1"/>
</dbReference>
<dbReference type="Pfam" id="PF05769">
    <property type="entry name" value="SIKE"/>
    <property type="match status" value="1"/>
</dbReference>
<evidence type="ECO:0000313" key="14">
    <source>
        <dbReference type="Proteomes" id="UP000748531"/>
    </source>
</evidence>
<dbReference type="InterPro" id="IPR036866">
    <property type="entry name" value="RibonucZ/Hydroxyglut_hydro"/>
</dbReference>
<evidence type="ECO:0000256" key="1">
    <source>
        <dbReference type="ARBA" id="ARBA00004123"/>
    </source>
</evidence>
<evidence type="ECO:0000256" key="9">
    <source>
        <dbReference type="SAM" id="Coils"/>
    </source>
</evidence>
<evidence type="ECO:0000256" key="7">
    <source>
        <dbReference type="ARBA" id="ARBA00023242"/>
    </source>
</evidence>
<accession>A0A8J4SSD0</accession>
<comment type="similarity">
    <text evidence="2">Belongs to the SIKE family.</text>
</comment>
<feature type="domain" description="Metallo-beta-lactamase" evidence="11">
    <location>
        <begin position="18"/>
        <end position="209"/>
    </location>
</feature>
<evidence type="ECO:0000256" key="8">
    <source>
        <dbReference type="RuleBase" id="RU365006"/>
    </source>
</evidence>
<dbReference type="InterPro" id="IPR008555">
    <property type="entry name" value="SIKE"/>
</dbReference>
<dbReference type="Pfam" id="PF10996">
    <property type="entry name" value="Beta-Casp"/>
    <property type="match status" value="1"/>
</dbReference>
<evidence type="ECO:0000256" key="10">
    <source>
        <dbReference type="SAM" id="MobiDB-lite"/>
    </source>
</evidence>
<dbReference type="GO" id="GO:0005847">
    <property type="term" value="C:mRNA cleavage and polyadenylation specificity factor complex"/>
    <property type="evidence" value="ECO:0007669"/>
    <property type="project" value="InterPro"/>
</dbReference>
<feature type="region of interest" description="Disordered" evidence="10">
    <location>
        <begin position="1196"/>
        <end position="1222"/>
    </location>
</feature>
<evidence type="ECO:0000256" key="6">
    <source>
        <dbReference type="ARBA" id="ARBA00023054"/>
    </source>
</evidence>